<dbReference type="AlphaFoldDB" id="A0A840A2X9"/>
<reference evidence="4 5" key="1">
    <citation type="submission" date="2020-08" db="EMBL/GenBank/DDBJ databases">
        <title>Genomic Encyclopedia of Type Strains, Phase IV (KMG-IV): sequencing the most valuable type-strain genomes for metagenomic binning, comparative biology and taxonomic classification.</title>
        <authorList>
            <person name="Goeker M."/>
        </authorList>
    </citation>
    <scope>NUCLEOTIDE SEQUENCE [LARGE SCALE GENOMIC DNA]</scope>
    <source>
        <strain evidence="4 5">DSM 21793</strain>
    </source>
</reference>
<gene>
    <name evidence="4" type="ORF">GGQ61_003052</name>
</gene>
<dbReference type="PROSITE" id="PS51186">
    <property type="entry name" value="GNAT"/>
    <property type="match status" value="1"/>
</dbReference>
<dbReference type="InterPro" id="IPR050832">
    <property type="entry name" value="Bact_Acetyltransf"/>
</dbReference>
<keyword evidence="1" id="KW-0808">Transferase</keyword>
<keyword evidence="5" id="KW-1185">Reference proteome</keyword>
<dbReference type="Proteomes" id="UP000530564">
    <property type="component" value="Unassembled WGS sequence"/>
</dbReference>
<dbReference type="Pfam" id="PF00583">
    <property type="entry name" value="Acetyltransf_1"/>
    <property type="match status" value="1"/>
</dbReference>
<dbReference type="GO" id="GO:0005840">
    <property type="term" value="C:ribosome"/>
    <property type="evidence" value="ECO:0007669"/>
    <property type="project" value="UniProtKB-KW"/>
</dbReference>
<evidence type="ECO:0000256" key="2">
    <source>
        <dbReference type="ARBA" id="ARBA00023315"/>
    </source>
</evidence>
<dbReference type="RefSeq" id="WP_183774351.1">
    <property type="nucleotide sequence ID" value="NZ_JACIDK010000004.1"/>
</dbReference>
<proteinExistence type="predicted"/>
<keyword evidence="4" id="KW-0689">Ribosomal protein</keyword>
<dbReference type="Gene3D" id="3.40.630.30">
    <property type="match status" value="1"/>
</dbReference>
<dbReference type="InterPro" id="IPR000182">
    <property type="entry name" value="GNAT_dom"/>
</dbReference>
<accession>A0A840A2X9</accession>
<dbReference type="InterPro" id="IPR016181">
    <property type="entry name" value="Acyl_CoA_acyltransferase"/>
</dbReference>
<evidence type="ECO:0000259" key="3">
    <source>
        <dbReference type="PROSITE" id="PS51186"/>
    </source>
</evidence>
<evidence type="ECO:0000313" key="5">
    <source>
        <dbReference type="Proteomes" id="UP000530564"/>
    </source>
</evidence>
<keyword evidence="4" id="KW-0687">Ribonucleoprotein</keyword>
<dbReference type="PANTHER" id="PTHR43877:SF2">
    <property type="entry name" value="AMINOALKYLPHOSPHONATE N-ACETYLTRANSFERASE-RELATED"/>
    <property type="match status" value="1"/>
</dbReference>
<evidence type="ECO:0000313" key="4">
    <source>
        <dbReference type="EMBL" id="MBB3892319.1"/>
    </source>
</evidence>
<dbReference type="EMBL" id="JACIDK010000004">
    <property type="protein sequence ID" value="MBB3892319.1"/>
    <property type="molecule type" value="Genomic_DNA"/>
</dbReference>
<dbReference type="PANTHER" id="PTHR43877">
    <property type="entry name" value="AMINOALKYLPHOSPHONATE N-ACETYLTRANSFERASE-RELATED-RELATED"/>
    <property type="match status" value="1"/>
</dbReference>
<comment type="caution">
    <text evidence="4">The sequence shown here is derived from an EMBL/GenBank/DDBJ whole genome shotgun (WGS) entry which is preliminary data.</text>
</comment>
<name>A0A840A2X9_9CAUL</name>
<organism evidence="4 5">
    <name type="scientific">Phenylobacterium haematophilum</name>
    <dbReference type="NCBI Taxonomy" id="98513"/>
    <lineage>
        <taxon>Bacteria</taxon>
        <taxon>Pseudomonadati</taxon>
        <taxon>Pseudomonadota</taxon>
        <taxon>Alphaproteobacteria</taxon>
        <taxon>Caulobacterales</taxon>
        <taxon>Caulobacteraceae</taxon>
        <taxon>Phenylobacterium</taxon>
    </lineage>
</organism>
<dbReference type="GO" id="GO:0016747">
    <property type="term" value="F:acyltransferase activity, transferring groups other than amino-acyl groups"/>
    <property type="evidence" value="ECO:0007669"/>
    <property type="project" value="InterPro"/>
</dbReference>
<dbReference type="SUPFAM" id="SSF55729">
    <property type="entry name" value="Acyl-CoA N-acyltransferases (Nat)"/>
    <property type="match status" value="1"/>
</dbReference>
<protein>
    <submittedName>
        <fullName evidence="4">Ribosomal protein S18 acetylase RimI-like enzyme</fullName>
    </submittedName>
</protein>
<sequence>MYILRSFRPGDEAGVIAVLDDTFESTWGPQLLPEVLARRRREQPARAYVAEMGAAFVLAVEGDQVLGMVHWAGDFVHALHVVGAAQRRGVGKALLAHAEQAMAAAGEVSARLETDTFNTRSRAFYAALGYREIDSYPDLEWESGLTTLLLEKPLG</sequence>
<keyword evidence="2" id="KW-0012">Acyltransferase</keyword>
<evidence type="ECO:0000256" key="1">
    <source>
        <dbReference type="ARBA" id="ARBA00022679"/>
    </source>
</evidence>
<feature type="domain" description="N-acetyltransferase" evidence="3">
    <location>
        <begin position="2"/>
        <end position="155"/>
    </location>
</feature>